<evidence type="ECO:0000259" key="3">
    <source>
        <dbReference type="Pfam" id="PF14302"/>
    </source>
</evidence>
<gene>
    <name evidence="4" type="ORF">AO384_1513</name>
</gene>
<protein>
    <submittedName>
        <fullName evidence="4">Putative lipoprotein</fullName>
    </submittedName>
</protein>
<dbReference type="InterPro" id="IPR025485">
    <property type="entry name" value="DUF4377"/>
</dbReference>
<feature type="chain" id="PRO_5008279765" evidence="1">
    <location>
        <begin position="31"/>
        <end position="304"/>
    </location>
</feature>
<dbReference type="RefSeq" id="WP_064611970.1">
    <property type="nucleotide sequence ID" value="NZ_LXHB01000141.1"/>
</dbReference>
<feature type="domain" description="DUF306" evidence="2">
    <location>
        <begin position="74"/>
        <end position="188"/>
    </location>
</feature>
<evidence type="ECO:0000313" key="4">
    <source>
        <dbReference type="EMBL" id="OAU95322.1"/>
    </source>
</evidence>
<evidence type="ECO:0000259" key="2">
    <source>
        <dbReference type="Pfam" id="PF03724"/>
    </source>
</evidence>
<feature type="signal peptide" evidence="1">
    <location>
        <begin position="1"/>
        <end position="30"/>
    </location>
</feature>
<dbReference type="Gene3D" id="2.40.128.270">
    <property type="match status" value="1"/>
</dbReference>
<reference evidence="4 5" key="1">
    <citation type="journal article" date="2016" name="Genome Biol. Evol.">
        <title>Comparative Genomic Analyses of the Moraxella catarrhalis Serosensitive and Seroresistant Lineages Demonstrate Their Independent Evolution.</title>
        <authorList>
            <person name="Earl J.P."/>
            <person name="de Vries S.P."/>
            <person name="Ahmed A."/>
            <person name="Powell E."/>
            <person name="Schultz M.P."/>
            <person name="Hermans P.W."/>
            <person name="Hill D.J."/>
            <person name="Zhou Z."/>
            <person name="Constantinidou C.I."/>
            <person name="Hu F.Z."/>
            <person name="Bootsma H.J."/>
            <person name="Ehrlich G.D."/>
        </authorList>
    </citation>
    <scope>NUCLEOTIDE SEQUENCE [LARGE SCALE GENOMIC DNA]</scope>
    <source>
        <strain evidence="4 5">Z7542</strain>
    </source>
</reference>
<evidence type="ECO:0000313" key="5">
    <source>
        <dbReference type="Proteomes" id="UP000078228"/>
    </source>
</evidence>
<dbReference type="PROSITE" id="PS51257">
    <property type="entry name" value="PROKAR_LIPOPROTEIN"/>
    <property type="match status" value="1"/>
</dbReference>
<accession>A0A198UJA4</accession>
<dbReference type="Proteomes" id="UP000078228">
    <property type="component" value="Unassembled WGS sequence"/>
</dbReference>
<evidence type="ECO:0000256" key="1">
    <source>
        <dbReference type="SAM" id="SignalP"/>
    </source>
</evidence>
<dbReference type="Pfam" id="PF14302">
    <property type="entry name" value="DUF4377"/>
    <property type="match status" value="1"/>
</dbReference>
<dbReference type="EMBL" id="LXHC01000024">
    <property type="protein sequence ID" value="OAU95322.1"/>
    <property type="molecule type" value="Genomic_DNA"/>
</dbReference>
<proteinExistence type="predicted"/>
<dbReference type="OrthoDB" id="7871744at2"/>
<dbReference type="Pfam" id="PF03724">
    <property type="entry name" value="META"/>
    <property type="match status" value="1"/>
</dbReference>
<dbReference type="AlphaFoldDB" id="A0A198UJA4"/>
<comment type="caution">
    <text evidence="4">The sequence shown here is derived from an EMBL/GenBank/DDBJ whole genome shotgun (WGS) entry which is preliminary data.</text>
</comment>
<name>A0A198UJA4_MORCA</name>
<organism evidence="4 5">
    <name type="scientific">Moraxella catarrhalis</name>
    <name type="common">Branhamella catarrhalis</name>
    <dbReference type="NCBI Taxonomy" id="480"/>
    <lineage>
        <taxon>Bacteria</taxon>
        <taxon>Pseudomonadati</taxon>
        <taxon>Pseudomonadota</taxon>
        <taxon>Gammaproteobacteria</taxon>
        <taxon>Moraxellales</taxon>
        <taxon>Moraxellaceae</taxon>
        <taxon>Moraxella</taxon>
    </lineage>
</organism>
<feature type="domain" description="DUF4377" evidence="3">
    <location>
        <begin position="214"/>
        <end position="279"/>
    </location>
</feature>
<dbReference type="PATRIC" id="fig|480.237.peg.808"/>
<sequence>MKAPKSKLSLTTSLLILTSAVAVFSFSACYQIGDVVNEAATEATQQHPIRTPKQTSKLNAYENSIYQTATDELLKAYNWTLVSAEVQGAPIHSYEKIIEDRAGSLIFSNRGAYFTVGCNHNFQNYQLSEGRLSVSQRVSTLMACHSSSDDLPNLAQIESKLSQDLNDSTLKIKTNPDDYTATLLLQKGAQVLSWQGDMKPEVRFGEPVLLFWEIEPEKINCVDESGKERQCLKVRNVTYNEQGIKTGSGAWRTFYGEIHGYEHQPNLRQIVRLNAYNNPESKENPYYIYDRSVEIHYLDIPVSQ</sequence>
<keyword evidence="5" id="KW-1185">Reference proteome</keyword>
<keyword evidence="4" id="KW-0449">Lipoprotein</keyword>
<keyword evidence="1" id="KW-0732">Signal</keyword>
<dbReference type="InterPro" id="IPR005184">
    <property type="entry name" value="DUF306_Meta_HslJ"/>
</dbReference>
<dbReference type="InterPro" id="IPR038670">
    <property type="entry name" value="HslJ-like_sf"/>
</dbReference>